<comment type="caution">
    <text evidence="1">The sequence shown here is derived from an EMBL/GenBank/DDBJ whole genome shotgun (WGS) entry which is preliminary data.</text>
</comment>
<accession>A0A3P3DRY6</accession>
<dbReference type="Proteomes" id="UP000282125">
    <property type="component" value="Unassembled WGS sequence"/>
</dbReference>
<keyword evidence="2" id="KW-1185">Reference proteome</keyword>
<sequence length="98" mass="10753">MQAQAPASAPQSVSSLIDDASFRHLTHTLRGVHSARVRFYGTDSAYEGEIIALLLALEISVESEHISRIAPPPRQRFSFQFQGRHATITVAEGLPLRA</sequence>
<dbReference type="OrthoDB" id="7868994at2"/>
<gene>
    <name evidence="1" type="ORF">EG244_05960</name>
</gene>
<organism evidence="1 2">
    <name type="scientific">Falsigemmobacter faecalis</name>
    <dbReference type="NCBI Taxonomy" id="2488730"/>
    <lineage>
        <taxon>Bacteria</taxon>
        <taxon>Pseudomonadati</taxon>
        <taxon>Pseudomonadota</taxon>
        <taxon>Alphaproteobacteria</taxon>
        <taxon>Rhodobacterales</taxon>
        <taxon>Paracoccaceae</taxon>
        <taxon>Falsigemmobacter</taxon>
    </lineage>
</organism>
<name>A0A3P3DRY6_9RHOB</name>
<dbReference type="EMBL" id="RRAZ01000007">
    <property type="protein sequence ID" value="RRH76302.1"/>
    <property type="molecule type" value="Genomic_DNA"/>
</dbReference>
<protein>
    <submittedName>
        <fullName evidence="1">Uncharacterized protein</fullName>
    </submittedName>
</protein>
<evidence type="ECO:0000313" key="1">
    <source>
        <dbReference type="EMBL" id="RRH76302.1"/>
    </source>
</evidence>
<reference evidence="1 2" key="1">
    <citation type="submission" date="2018-11" db="EMBL/GenBank/DDBJ databases">
        <title>Gemmobacter sp. nov., YIM 102744-1 draft genome.</title>
        <authorList>
            <person name="Li G."/>
            <person name="Jiang Y."/>
        </authorList>
    </citation>
    <scope>NUCLEOTIDE SEQUENCE [LARGE SCALE GENOMIC DNA]</scope>
    <source>
        <strain evidence="1 2">YIM 102744-1</strain>
    </source>
</reference>
<dbReference type="AlphaFoldDB" id="A0A3P3DRY6"/>
<proteinExistence type="predicted"/>
<evidence type="ECO:0000313" key="2">
    <source>
        <dbReference type="Proteomes" id="UP000282125"/>
    </source>
</evidence>